<dbReference type="InterPro" id="IPR005025">
    <property type="entry name" value="FMN_Rdtase-like_dom"/>
</dbReference>
<dbReference type="PANTHER" id="PTHR43408:SF2">
    <property type="entry name" value="FMN REDUCTASE (NADPH)"/>
    <property type="match status" value="1"/>
</dbReference>
<comment type="caution">
    <text evidence="5">The sequence shown here is derived from an EMBL/GenBank/DDBJ whole genome shotgun (WGS) entry which is preliminary data.</text>
</comment>
<keyword evidence="1" id="KW-0285">Flavoprotein</keyword>
<dbReference type="PANTHER" id="PTHR43408">
    <property type="entry name" value="FMN REDUCTASE (NADPH)"/>
    <property type="match status" value="1"/>
</dbReference>
<keyword evidence="3 5" id="KW-0560">Oxidoreductase</keyword>
<name>A0ABW4SIT3_9BACL</name>
<accession>A0ABW4SIT3</accession>
<keyword evidence="2" id="KW-0288">FMN</keyword>
<evidence type="ECO:0000256" key="2">
    <source>
        <dbReference type="ARBA" id="ARBA00022643"/>
    </source>
</evidence>
<evidence type="ECO:0000256" key="1">
    <source>
        <dbReference type="ARBA" id="ARBA00022630"/>
    </source>
</evidence>
<dbReference type="RefSeq" id="WP_381539602.1">
    <property type="nucleotide sequence ID" value="NZ_JBHUGI010000034.1"/>
</dbReference>
<proteinExistence type="predicted"/>
<gene>
    <name evidence="5" type="ORF">ACFSFY_15555</name>
</gene>
<dbReference type="EMBL" id="JBHUGI010000034">
    <property type="protein sequence ID" value="MFD1929458.1"/>
    <property type="molecule type" value="Genomic_DNA"/>
</dbReference>
<sequence length="187" mass="21610">MKVLFVNGTVIGKKTGVMLEIIRNYIEKTNCGYSLEIMNLKDYEHQIVDGRPLIEYNTDMQEIVQKFKEADGYVIASPIFQGSIPGVLKNVLDMLDPSTMRYKPVTIVATGGTYQHHLVMEYQLKPILDYFRCMVTPNYVYTQAGDFDHDNRISSNDVHDRFRELARVFVQYAEMSKVLREVPNTKK</sequence>
<dbReference type="Proteomes" id="UP001597218">
    <property type="component" value="Unassembled WGS sequence"/>
</dbReference>
<dbReference type="GO" id="GO:0016491">
    <property type="term" value="F:oxidoreductase activity"/>
    <property type="evidence" value="ECO:0007669"/>
    <property type="project" value="UniProtKB-KW"/>
</dbReference>
<dbReference type="Gene3D" id="3.40.50.360">
    <property type="match status" value="1"/>
</dbReference>
<evidence type="ECO:0000313" key="5">
    <source>
        <dbReference type="EMBL" id="MFD1929458.1"/>
    </source>
</evidence>
<dbReference type="InterPro" id="IPR051814">
    <property type="entry name" value="NAD(P)H-dep_FMN_reductase"/>
</dbReference>
<evidence type="ECO:0000313" key="6">
    <source>
        <dbReference type="Proteomes" id="UP001597218"/>
    </source>
</evidence>
<dbReference type="PROSITE" id="PS00018">
    <property type="entry name" value="EF_HAND_1"/>
    <property type="match status" value="1"/>
</dbReference>
<feature type="domain" description="NADPH-dependent FMN reductase-like" evidence="4">
    <location>
        <begin position="1"/>
        <end position="141"/>
    </location>
</feature>
<evidence type="ECO:0000256" key="3">
    <source>
        <dbReference type="ARBA" id="ARBA00023002"/>
    </source>
</evidence>
<evidence type="ECO:0000259" key="4">
    <source>
        <dbReference type="Pfam" id="PF03358"/>
    </source>
</evidence>
<dbReference type="Pfam" id="PF03358">
    <property type="entry name" value="FMN_red"/>
    <property type="match status" value="1"/>
</dbReference>
<dbReference type="InterPro" id="IPR018247">
    <property type="entry name" value="EF_Hand_1_Ca_BS"/>
</dbReference>
<keyword evidence="6" id="KW-1185">Reference proteome</keyword>
<organism evidence="5 6">
    <name type="scientific">Sporosarcina siberiensis</name>
    <dbReference type="NCBI Taxonomy" id="1365606"/>
    <lineage>
        <taxon>Bacteria</taxon>
        <taxon>Bacillati</taxon>
        <taxon>Bacillota</taxon>
        <taxon>Bacilli</taxon>
        <taxon>Bacillales</taxon>
        <taxon>Caryophanaceae</taxon>
        <taxon>Sporosarcina</taxon>
    </lineage>
</organism>
<protein>
    <submittedName>
        <fullName evidence="5">NADPH-dependent FMN reductase</fullName>
        <ecNumber evidence="5">1.-.-.-</ecNumber>
    </submittedName>
</protein>
<dbReference type="EC" id="1.-.-.-" evidence="5"/>
<dbReference type="SUPFAM" id="SSF52218">
    <property type="entry name" value="Flavoproteins"/>
    <property type="match status" value="1"/>
</dbReference>
<reference evidence="6" key="1">
    <citation type="journal article" date="2019" name="Int. J. Syst. Evol. Microbiol.">
        <title>The Global Catalogue of Microorganisms (GCM) 10K type strain sequencing project: providing services to taxonomists for standard genome sequencing and annotation.</title>
        <authorList>
            <consortium name="The Broad Institute Genomics Platform"/>
            <consortium name="The Broad Institute Genome Sequencing Center for Infectious Disease"/>
            <person name="Wu L."/>
            <person name="Ma J."/>
        </authorList>
    </citation>
    <scope>NUCLEOTIDE SEQUENCE [LARGE SCALE GENOMIC DNA]</scope>
    <source>
        <strain evidence="6">CGMCC 4.7177</strain>
    </source>
</reference>
<dbReference type="InterPro" id="IPR029039">
    <property type="entry name" value="Flavoprotein-like_sf"/>
</dbReference>